<dbReference type="SUPFAM" id="SSF81383">
    <property type="entry name" value="F-box domain"/>
    <property type="match status" value="1"/>
</dbReference>
<dbReference type="EMBL" id="KZ613945">
    <property type="protein sequence ID" value="PMD40695.1"/>
    <property type="molecule type" value="Genomic_DNA"/>
</dbReference>
<feature type="region of interest" description="Disordered" evidence="1">
    <location>
        <begin position="193"/>
        <end position="221"/>
    </location>
</feature>
<reference evidence="3 4" key="1">
    <citation type="submission" date="2016-04" db="EMBL/GenBank/DDBJ databases">
        <title>A degradative enzymes factory behind the ericoid mycorrhizal symbiosis.</title>
        <authorList>
            <consortium name="DOE Joint Genome Institute"/>
            <person name="Martino E."/>
            <person name="Morin E."/>
            <person name="Grelet G."/>
            <person name="Kuo A."/>
            <person name="Kohler A."/>
            <person name="Daghino S."/>
            <person name="Barry K."/>
            <person name="Choi C."/>
            <person name="Cichocki N."/>
            <person name="Clum A."/>
            <person name="Copeland A."/>
            <person name="Hainaut M."/>
            <person name="Haridas S."/>
            <person name="Labutti K."/>
            <person name="Lindquist E."/>
            <person name="Lipzen A."/>
            <person name="Khouja H.-R."/>
            <person name="Murat C."/>
            <person name="Ohm R."/>
            <person name="Olson A."/>
            <person name="Spatafora J."/>
            <person name="Veneault-Fourrey C."/>
            <person name="Henrissat B."/>
            <person name="Grigoriev I."/>
            <person name="Martin F."/>
            <person name="Perotto S."/>
        </authorList>
    </citation>
    <scope>NUCLEOTIDE SEQUENCE [LARGE SCALE GENOMIC DNA]</scope>
    <source>
        <strain evidence="3 4">F</strain>
    </source>
</reference>
<protein>
    <recommendedName>
        <fullName evidence="2">F-box domain-containing protein</fullName>
    </recommendedName>
</protein>
<dbReference type="Proteomes" id="UP000235786">
    <property type="component" value="Unassembled WGS sequence"/>
</dbReference>
<evidence type="ECO:0000313" key="3">
    <source>
        <dbReference type="EMBL" id="PMD40695.1"/>
    </source>
</evidence>
<evidence type="ECO:0000313" key="4">
    <source>
        <dbReference type="Proteomes" id="UP000235786"/>
    </source>
</evidence>
<feature type="domain" description="F-box" evidence="2">
    <location>
        <begin position="1"/>
        <end position="40"/>
    </location>
</feature>
<accession>A0A2J6RQA4</accession>
<organism evidence="3 4">
    <name type="scientific">Hyaloscypha variabilis (strain UAMH 11265 / GT02V1 / F)</name>
    <name type="common">Meliniomyces variabilis</name>
    <dbReference type="NCBI Taxonomy" id="1149755"/>
    <lineage>
        <taxon>Eukaryota</taxon>
        <taxon>Fungi</taxon>
        <taxon>Dikarya</taxon>
        <taxon>Ascomycota</taxon>
        <taxon>Pezizomycotina</taxon>
        <taxon>Leotiomycetes</taxon>
        <taxon>Helotiales</taxon>
        <taxon>Hyaloscyphaceae</taxon>
        <taxon>Hyaloscypha</taxon>
        <taxon>Hyaloscypha variabilis</taxon>
    </lineage>
</organism>
<dbReference type="InterPro" id="IPR001810">
    <property type="entry name" value="F-box_dom"/>
</dbReference>
<name>A0A2J6RQA4_HYAVF</name>
<gene>
    <name evidence="3" type="ORF">L207DRAFT_512150</name>
</gene>
<dbReference type="Pfam" id="PF00646">
    <property type="entry name" value="F-box"/>
    <property type="match status" value="1"/>
</dbReference>
<evidence type="ECO:0000259" key="2">
    <source>
        <dbReference type="PROSITE" id="PS50181"/>
    </source>
</evidence>
<feature type="compositionally biased region" description="Acidic residues" evidence="1">
    <location>
        <begin position="193"/>
        <end position="209"/>
    </location>
</feature>
<keyword evidence="4" id="KW-1185">Reference proteome</keyword>
<evidence type="ECO:0000256" key="1">
    <source>
        <dbReference type="SAM" id="MobiDB-lite"/>
    </source>
</evidence>
<dbReference type="InterPro" id="IPR036047">
    <property type="entry name" value="F-box-like_dom_sf"/>
</dbReference>
<sequence length="221" mass="25290">MFTQKLPPEIQQAIVGYLDFISLLKLRDTNTAFRDLVNTSLSKPGIILPARAELLELYLEVQRRPSYRTYEYDLDDEEPFCGEKYLSTIRAQISLSAPDLRIPAAFECWVLEWPQNEALGWFWLSQLGVMDNLLPLEKGMGLLHDSLEADATVVGLFVDSHGCQDYTILFLEGLGERSGKVWKGDICQMVEIEDEEEEEDDSGEEEGDNMAESWTEWLRTL</sequence>
<dbReference type="AlphaFoldDB" id="A0A2J6RQA4"/>
<dbReference type="PROSITE" id="PS50181">
    <property type="entry name" value="FBOX"/>
    <property type="match status" value="1"/>
</dbReference>
<proteinExistence type="predicted"/>